<evidence type="ECO:0000313" key="3">
    <source>
        <dbReference type="Proteomes" id="UP000239290"/>
    </source>
</evidence>
<name>A0A2S8IEH5_RHOOP</name>
<evidence type="ECO:0000256" key="1">
    <source>
        <dbReference type="SAM" id="SignalP"/>
    </source>
</evidence>
<dbReference type="EMBL" id="PUIO01000101">
    <property type="protein sequence ID" value="PQP13151.1"/>
    <property type="molecule type" value="Genomic_DNA"/>
</dbReference>
<evidence type="ECO:0008006" key="4">
    <source>
        <dbReference type="Google" id="ProtNLM"/>
    </source>
</evidence>
<reference evidence="3" key="1">
    <citation type="submission" date="2018-02" db="EMBL/GenBank/DDBJ databases">
        <title>Draft genome sequencing of Rhodococcus opacus KU647198.</title>
        <authorList>
            <person name="Zheng B.-X."/>
        </authorList>
    </citation>
    <scope>NUCLEOTIDE SEQUENCE [LARGE SCALE GENOMIC DNA]</scope>
    <source>
        <strain evidence="3">04-OD7</strain>
    </source>
</reference>
<evidence type="ECO:0000313" key="2">
    <source>
        <dbReference type="EMBL" id="PQP13151.1"/>
    </source>
</evidence>
<dbReference type="AlphaFoldDB" id="A0A2S8IEH5"/>
<comment type="caution">
    <text evidence="2">The sequence shown here is derived from an EMBL/GenBank/DDBJ whole genome shotgun (WGS) entry which is preliminary data.</text>
</comment>
<dbReference type="Proteomes" id="UP000239290">
    <property type="component" value="Unassembled WGS sequence"/>
</dbReference>
<accession>A0A2S8IEH5</accession>
<organism evidence="2 3">
    <name type="scientific">Rhodococcus opacus</name>
    <name type="common">Nocardia opaca</name>
    <dbReference type="NCBI Taxonomy" id="37919"/>
    <lineage>
        <taxon>Bacteria</taxon>
        <taxon>Bacillati</taxon>
        <taxon>Actinomycetota</taxon>
        <taxon>Actinomycetes</taxon>
        <taxon>Mycobacteriales</taxon>
        <taxon>Nocardiaceae</taxon>
        <taxon>Rhodococcus</taxon>
    </lineage>
</organism>
<keyword evidence="1" id="KW-0732">Signal</keyword>
<feature type="signal peptide" evidence="1">
    <location>
        <begin position="1"/>
        <end position="27"/>
    </location>
</feature>
<protein>
    <recommendedName>
        <fullName evidence="4">Secreted protein</fullName>
    </recommendedName>
</protein>
<feature type="chain" id="PRO_5015653560" description="Secreted protein" evidence="1">
    <location>
        <begin position="28"/>
        <end position="179"/>
    </location>
</feature>
<gene>
    <name evidence="2" type="ORF">C5613_42295</name>
</gene>
<sequence length="179" mass="18094">MPMIARTTLLAVATIPLAVAAAAPVSAAETTDVTFAFTVDGSTVTNTITNSSGTTIGCGTSLAPAPDGVLPPLRDVLAAGQSLYETGEIQPGTTTQSVIDVPDGSYVALASCSRTDTDPAMWISDYPGIEDYLAQWPGTEFTVQQASTVVTVAVAGEDPAPPAAGDTPDVDDLGTIFGS</sequence>
<proteinExistence type="predicted"/>
<dbReference type="RefSeq" id="WP_105423807.1">
    <property type="nucleotide sequence ID" value="NZ_PUIO01000101.1"/>
</dbReference>